<name>A0AAJ5WTN5_9BACT</name>
<keyword evidence="1" id="KW-0812">Transmembrane</keyword>
<protein>
    <recommendedName>
        <fullName evidence="5">DUF3575 domain-containing protein</fullName>
    </recommendedName>
</protein>
<feature type="chain" id="PRO_5042608429" description="DUF3575 domain-containing protein" evidence="2">
    <location>
        <begin position="20"/>
        <end position="197"/>
    </location>
</feature>
<feature type="signal peptide" evidence="2">
    <location>
        <begin position="1"/>
        <end position="19"/>
    </location>
</feature>
<evidence type="ECO:0000256" key="1">
    <source>
        <dbReference type="SAM" id="Phobius"/>
    </source>
</evidence>
<evidence type="ECO:0000256" key="2">
    <source>
        <dbReference type="SAM" id="SignalP"/>
    </source>
</evidence>
<accession>A0AAJ5WTN5</accession>
<sequence length="197" mass="22257">MKPTVLLLLILSFSAVCVAQDSDFIVLKKRNNRTLKTYAAGTFLNARTWNGFTVHGFISRIQNDSVYVRQQETRLAGTEFGSAIDTLYYTVGLDYRELGEFDYNGRYNSWGRKKGFTQITIPRLMMVGGVGFLVLEGINTAYRNESLTEDNKLVWLSSAAAVAAAGYMIERMKQDRNKVGKKIQVHYLKAGTIRFGR</sequence>
<feature type="transmembrane region" description="Helical" evidence="1">
    <location>
        <begin position="153"/>
        <end position="169"/>
    </location>
</feature>
<gene>
    <name evidence="3" type="ORF">P0Y53_05090</name>
</gene>
<proteinExistence type="predicted"/>
<evidence type="ECO:0008006" key="5">
    <source>
        <dbReference type="Google" id="ProtNLM"/>
    </source>
</evidence>
<dbReference type="AlphaFoldDB" id="A0AAJ5WTN5"/>
<keyword evidence="2" id="KW-0732">Signal</keyword>
<dbReference type="Proteomes" id="UP001220610">
    <property type="component" value="Chromosome"/>
</dbReference>
<dbReference type="EMBL" id="CP119311">
    <property type="protein sequence ID" value="WEK36871.1"/>
    <property type="molecule type" value="Genomic_DNA"/>
</dbReference>
<reference evidence="3" key="1">
    <citation type="submission" date="2023-03" db="EMBL/GenBank/DDBJ databases">
        <title>Andean soil-derived lignocellulolytic bacterial consortium as a source of novel taxa and putative plastic-active enzymes.</title>
        <authorList>
            <person name="Diaz-Garcia L."/>
            <person name="Chuvochina M."/>
            <person name="Feuerriegel G."/>
            <person name="Bunk B."/>
            <person name="Sproer C."/>
            <person name="Streit W.R."/>
            <person name="Rodriguez L.M."/>
            <person name="Overmann J."/>
            <person name="Jimenez D.J."/>
        </authorList>
    </citation>
    <scope>NUCLEOTIDE SEQUENCE</scope>
    <source>
        <strain evidence="3">MAG 7</strain>
    </source>
</reference>
<evidence type="ECO:0000313" key="4">
    <source>
        <dbReference type="Proteomes" id="UP001220610"/>
    </source>
</evidence>
<keyword evidence="1" id="KW-1133">Transmembrane helix</keyword>
<organism evidence="3 4">
    <name type="scientific">Candidatus Pseudobacter hemicellulosilyticus</name>
    <dbReference type="NCBI Taxonomy" id="3121375"/>
    <lineage>
        <taxon>Bacteria</taxon>
        <taxon>Pseudomonadati</taxon>
        <taxon>Bacteroidota</taxon>
        <taxon>Chitinophagia</taxon>
        <taxon>Chitinophagales</taxon>
        <taxon>Chitinophagaceae</taxon>
        <taxon>Pseudobacter</taxon>
    </lineage>
</organism>
<keyword evidence="1" id="KW-0472">Membrane</keyword>
<evidence type="ECO:0000313" key="3">
    <source>
        <dbReference type="EMBL" id="WEK36871.1"/>
    </source>
</evidence>